<gene>
    <name evidence="2" type="ORF">MM171A00102_0007</name>
    <name evidence="3" type="ORF">MM171B00096_0010</name>
</gene>
<feature type="region of interest" description="Disordered" evidence="1">
    <location>
        <begin position="1"/>
        <end position="69"/>
    </location>
</feature>
<name>A0A6M3MGN4_9ZZZZ</name>
<sequence>MDTPSVTPQQPMMPQPAPYDPAPQQPVFPGPAAVQYPNPQPMPDLKSMAGMNRGGTFHPGSLDLPQYNDVPGYERLRDVLERAMKQASRDKGAERHANDKPFHEQPMQVIADEHGEGFILGQARKKVLEAQQMVYRCENDKAVHELLGAIVYLAGAVIHLEK</sequence>
<evidence type="ECO:0000313" key="2">
    <source>
        <dbReference type="EMBL" id="QJB01448.1"/>
    </source>
</evidence>
<protein>
    <submittedName>
        <fullName evidence="3">Uncharacterized protein</fullName>
    </submittedName>
</protein>
<accession>A0A6M3MGN4</accession>
<feature type="compositionally biased region" description="Pro residues" evidence="1">
    <location>
        <begin position="11"/>
        <end position="29"/>
    </location>
</feature>
<evidence type="ECO:0000313" key="3">
    <source>
        <dbReference type="EMBL" id="QJB05200.1"/>
    </source>
</evidence>
<reference evidence="3" key="1">
    <citation type="submission" date="2020-03" db="EMBL/GenBank/DDBJ databases">
        <title>The deep terrestrial virosphere.</title>
        <authorList>
            <person name="Holmfeldt K."/>
            <person name="Nilsson E."/>
            <person name="Simone D."/>
            <person name="Lopez-Fernandez M."/>
            <person name="Wu X."/>
            <person name="de Brujin I."/>
            <person name="Lundin D."/>
            <person name="Andersson A."/>
            <person name="Bertilsson S."/>
            <person name="Dopson M."/>
        </authorList>
    </citation>
    <scope>NUCLEOTIDE SEQUENCE</scope>
    <source>
        <strain evidence="2">MM171A00102</strain>
        <strain evidence="3">MM171B00096</strain>
    </source>
</reference>
<organism evidence="3">
    <name type="scientific">viral metagenome</name>
    <dbReference type="NCBI Taxonomy" id="1070528"/>
    <lineage>
        <taxon>unclassified sequences</taxon>
        <taxon>metagenomes</taxon>
        <taxon>organismal metagenomes</taxon>
    </lineage>
</organism>
<dbReference type="EMBL" id="MT143896">
    <property type="protein sequence ID" value="QJB05200.1"/>
    <property type="molecule type" value="Genomic_DNA"/>
</dbReference>
<dbReference type="AlphaFoldDB" id="A0A6M3MGN4"/>
<proteinExistence type="predicted"/>
<dbReference type="EMBL" id="MT143709">
    <property type="protein sequence ID" value="QJB01448.1"/>
    <property type="molecule type" value="Genomic_DNA"/>
</dbReference>
<evidence type="ECO:0000256" key="1">
    <source>
        <dbReference type="SAM" id="MobiDB-lite"/>
    </source>
</evidence>